<comment type="caution">
    <text evidence="10">The sequence shown here is derived from an EMBL/GenBank/DDBJ whole genome shotgun (WGS) entry which is preliminary data.</text>
</comment>
<dbReference type="SUPFAM" id="SSF141523">
    <property type="entry name" value="L,D-transpeptidase catalytic domain-like"/>
    <property type="match status" value="1"/>
</dbReference>
<dbReference type="GO" id="GO:0004180">
    <property type="term" value="F:carboxypeptidase activity"/>
    <property type="evidence" value="ECO:0007669"/>
    <property type="project" value="UniProtKB-ARBA"/>
</dbReference>
<feature type="region of interest" description="Disordered" evidence="8">
    <location>
        <begin position="49"/>
        <end position="68"/>
    </location>
</feature>
<dbReference type="PROSITE" id="PS52029">
    <property type="entry name" value="LD_TPASE"/>
    <property type="match status" value="1"/>
</dbReference>
<reference evidence="10 11" key="1">
    <citation type="submission" date="2019-03" db="EMBL/GenBank/DDBJ databases">
        <title>Genomic analyses of the natural microbiome of Caenorhabditis elegans.</title>
        <authorList>
            <person name="Samuel B."/>
        </authorList>
    </citation>
    <scope>NUCLEOTIDE SEQUENCE [LARGE SCALE GENOMIC DNA]</scope>
    <source>
        <strain evidence="10 11">BIGb0156</strain>
    </source>
</reference>
<evidence type="ECO:0000256" key="4">
    <source>
        <dbReference type="ARBA" id="ARBA00022960"/>
    </source>
</evidence>
<protein>
    <submittedName>
        <fullName evidence="10">L,D-transpeptidase-like protein</fullName>
    </submittedName>
</protein>
<evidence type="ECO:0000256" key="1">
    <source>
        <dbReference type="ARBA" id="ARBA00004752"/>
    </source>
</evidence>
<dbReference type="PANTHER" id="PTHR36699">
    <property type="entry name" value="LD-TRANSPEPTIDASE"/>
    <property type="match status" value="1"/>
</dbReference>
<dbReference type="AlphaFoldDB" id="A0A4R6EIG6"/>
<keyword evidence="4 7" id="KW-0133">Cell shape</keyword>
<keyword evidence="6 7" id="KW-0961">Cell wall biogenesis/degradation</keyword>
<evidence type="ECO:0000256" key="8">
    <source>
        <dbReference type="SAM" id="MobiDB-lite"/>
    </source>
</evidence>
<accession>A0A4R6EIG6</accession>
<dbReference type="GO" id="GO:0016740">
    <property type="term" value="F:transferase activity"/>
    <property type="evidence" value="ECO:0007669"/>
    <property type="project" value="UniProtKB-KW"/>
</dbReference>
<evidence type="ECO:0000259" key="9">
    <source>
        <dbReference type="PROSITE" id="PS52029"/>
    </source>
</evidence>
<keyword evidence="11" id="KW-1185">Reference proteome</keyword>
<keyword evidence="3" id="KW-0808">Transferase</keyword>
<feature type="active site" description="Nucleophile" evidence="7">
    <location>
        <position position="133"/>
    </location>
</feature>
<dbReference type="Gene3D" id="2.40.440.10">
    <property type="entry name" value="L,D-transpeptidase catalytic domain-like"/>
    <property type="match status" value="1"/>
</dbReference>
<dbReference type="RefSeq" id="WP_211117227.1">
    <property type="nucleotide sequence ID" value="NZ_SNVX01000005.1"/>
</dbReference>
<comment type="pathway">
    <text evidence="1 7">Cell wall biogenesis; peptidoglycan biosynthesis.</text>
</comment>
<dbReference type="GO" id="GO:0008360">
    <property type="term" value="P:regulation of cell shape"/>
    <property type="evidence" value="ECO:0007669"/>
    <property type="project" value="UniProtKB-UniRule"/>
</dbReference>
<dbReference type="GO" id="GO:0071555">
    <property type="term" value="P:cell wall organization"/>
    <property type="evidence" value="ECO:0007669"/>
    <property type="project" value="UniProtKB-UniRule"/>
</dbReference>
<evidence type="ECO:0000313" key="10">
    <source>
        <dbReference type="EMBL" id="TDN58465.1"/>
    </source>
</evidence>
<dbReference type="EMBL" id="SNVX01000005">
    <property type="protein sequence ID" value="TDN58465.1"/>
    <property type="molecule type" value="Genomic_DNA"/>
</dbReference>
<dbReference type="Proteomes" id="UP000295530">
    <property type="component" value="Unassembled WGS sequence"/>
</dbReference>
<proteinExistence type="inferred from homology"/>
<comment type="similarity">
    <text evidence="2">Belongs to the YkuD family.</text>
</comment>
<dbReference type="PANTHER" id="PTHR36699:SF1">
    <property type="entry name" value="L,D-TRANSPEPTIDASE YAFK-RELATED"/>
    <property type="match status" value="1"/>
</dbReference>
<evidence type="ECO:0000256" key="7">
    <source>
        <dbReference type="PROSITE-ProRule" id="PRU01373"/>
    </source>
</evidence>
<dbReference type="GO" id="GO:0009252">
    <property type="term" value="P:peptidoglycan biosynthetic process"/>
    <property type="evidence" value="ECO:0007669"/>
    <property type="project" value="UniProtKB-UniPathway"/>
</dbReference>
<name>A0A4R6EIG6_SCAGO</name>
<evidence type="ECO:0000256" key="6">
    <source>
        <dbReference type="ARBA" id="ARBA00023316"/>
    </source>
</evidence>
<evidence type="ECO:0000256" key="3">
    <source>
        <dbReference type="ARBA" id="ARBA00022679"/>
    </source>
</evidence>
<organism evidence="10 11">
    <name type="scientific">Scandinavium goeteborgense</name>
    <dbReference type="NCBI Taxonomy" id="1851514"/>
    <lineage>
        <taxon>Bacteria</taxon>
        <taxon>Pseudomonadati</taxon>
        <taxon>Pseudomonadota</taxon>
        <taxon>Gammaproteobacteria</taxon>
        <taxon>Enterobacterales</taxon>
        <taxon>Enterobacteriaceae</taxon>
        <taxon>Scandinavium</taxon>
    </lineage>
</organism>
<feature type="domain" description="L,D-TPase catalytic" evidence="9">
    <location>
        <begin position="20"/>
        <end position="157"/>
    </location>
</feature>
<dbReference type="Pfam" id="PF03734">
    <property type="entry name" value="YkuD"/>
    <property type="match status" value="1"/>
</dbReference>
<dbReference type="InterPro" id="IPR005490">
    <property type="entry name" value="LD_TPept_cat_dom"/>
</dbReference>
<dbReference type="InterPro" id="IPR038063">
    <property type="entry name" value="Transpep_catalytic_dom"/>
</dbReference>
<evidence type="ECO:0000256" key="2">
    <source>
        <dbReference type="ARBA" id="ARBA00005992"/>
    </source>
</evidence>
<dbReference type="CDD" id="cd16913">
    <property type="entry name" value="YkuD_like"/>
    <property type="match status" value="1"/>
</dbReference>
<feature type="compositionally biased region" description="Basic and acidic residues" evidence="8">
    <location>
        <begin position="56"/>
        <end position="68"/>
    </location>
</feature>
<keyword evidence="5 7" id="KW-0573">Peptidoglycan synthesis</keyword>
<evidence type="ECO:0000313" key="11">
    <source>
        <dbReference type="Proteomes" id="UP000295530"/>
    </source>
</evidence>
<dbReference type="UniPathway" id="UPA00219"/>
<feature type="active site" description="Proton donor/acceptor" evidence="7">
    <location>
        <position position="111"/>
    </location>
</feature>
<sequence>MTKWGHASPPTLLPTTQRADLIVINKSERTLTLMRKGVQLASYHVSLGKKANAGPKQREGDKKTPEGHYFIDSRNSHSRFSLSLHISYPNKKDIKAAKEAGYPPGENIMIHGLPNGWEWLSPLLQRIDWTAGCIAVTNTEMREIWSQVPTGTPVDIEP</sequence>
<gene>
    <name evidence="10" type="ORF">EC847_10589</name>
</gene>
<evidence type="ECO:0000256" key="5">
    <source>
        <dbReference type="ARBA" id="ARBA00022984"/>
    </source>
</evidence>